<sequence>MVDSTSPSAFTAAVVGAGPIGLAAAAHLVRRGLGVEVFEAGSGIAAHLQSYSHVRLFSPWRYNVDSAARALLEGTGWAMPDPEGLPTAGELVERYLGPLAAHSALQPHIHFGYRVLDISRVGFDKLKTAGREHADFVLQVQTAEGVKEVRAQAVIDASGTWGQPNPMGIHGLFALGELAAQEHIAYGMPDILGSGRSSYAGRSVMVVGAGHSAAGNLLALAALAQDEPGTRVHWAVRGKDLRKIFGGGSADGLPARGALGTRLRDLVERGLIVLHQGFGVQAIERDGGRMTVRAIDPTLAPVEGVDEIIVAAGSRPDLSLARELRTRLDPWIESTEALADLIDPNLHSCGTVRPHGHKELAHPEPGFFAIGAKSYGRAPNFLMATGYEQARSVVAAIAGDWVAADQVQLDLPQTGVCSVDLSEPPTGQTYAAPGCCGGPVVQDTSACCALDEAEKAKGSGGCGCTSAAAPTASKAVSLQVAPAKTSCCG</sequence>
<dbReference type="GO" id="GO:0050660">
    <property type="term" value="F:flavin adenine dinucleotide binding"/>
    <property type="evidence" value="ECO:0007669"/>
    <property type="project" value="TreeGrafter"/>
</dbReference>
<dbReference type="EMBL" id="JACHLK010000002">
    <property type="protein sequence ID" value="MBB6558929.1"/>
    <property type="molecule type" value="Genomic_DNA"/>
</dbReference>
<dbReference type="InterPro" id="IPR036188">
    <property type="entry name" value="FAD/NAD-bd_sf"/>
</dbReference>
<proteinExistence type="predicted"/>
<dbReference type="Pfam" id="PF13738">
    <property type="entry name" value="Pyr_redox_3"/>
    <property type="match status" value="1"/>
</dbReference>
<dbReference type="SUPFAM" id="SSF51905">
    <property type="entry name" value="FAD/NAD(P)-binding domain"/>
    <property type="match status" value="1"/>
</dbReference>
<evidence type="ECO:0000313" key="2">
    <source>
        <dbReference type="EMBL" id="MBB6558929.1"/>
    </source>
</evidence>
<accession>A0A7X0U8M2</accession>
<evidence type="ECO:0000313" key="3">
    <source>
        <dbReference type="Proteomes" id="UP000575083"/>
    </source>
</evidence>
<name>A0A7X0U8M2_9BURK</name>
<keyword evidence="3" id="KW-1185">Reference proteome</keyword>
<dbReference type="InterPro" id="IPR050982">
    <property type="entry name" value="Auxin_biosynth/cation_transpt"/>
</dbReference>
<dbReference type="Proteomes" id="UP000575083">
    <property type="component" value="Unassembled WGS sequence"/>
</dbReference>
<dbReference type="RefSeq" id="WP_184856335.1">
    <property type="nucleotide sequence ID" value="NZ_JACHLK010000002.1"/>
</dbReference>
<comment type="caution">
    <text evidence="2">The sequence shown here is derived from an EMBL/GenBank/DDBJ whole genome shotgun (WGS) entry which is preliminary data.</text>
</comment>
<dbReference type="PRINTS" id="PR00368">
    <property type="entry name" value="FADPNR"/>
</dbReference>
<dbReference type="Gene3D" id="3.50.50.60">
    <property type="entry name" value="FAD/NAD(P)-binding domain"/>
    <property type="match status" value="1"/>
</dbReference>
<evidence type="ECO:0000256" key="1">
    <source>
        <dbReference type="ARBA" id="ARBA00023002"/>
    </source>
</evidence>
<protein>
    <submittedName>
        <fullName evidence="2">Thioredoxin reductase</fullName>
    </submittedName>
</protein>
<dbReference type="PANTHER" id="PTHR43539:SF78">
    <property type="entry name" value="FLAVIN-CONTAINING MONOOXYGENASE"/>
    <property type="match status" value="1"/>
</dbReference>
<gene>
    <name evidence="2" type="ORF">HNP48_001593</name>
</gene>
<keyword evidence="1" id="KW-0560">Oxidoreductase</keyword>
<reference evidence="2 3" key="1">
    <citation type="submission" date="2020-08" db="EMBL/GenBank/DDBJ databases">
        <title>Functional genomics of gut bacteria from endangered species of beetles.</title>
        <authorList>
            <person name="Carlos-Shanley C."/>
        </authorList>
    </citation>
    <scope>NUCLEOTIDE SEQUENCE [LARGE SCALE GENOMIC DNA]</scope>
    <source>
        <strain evidence="2 3">S00198</strain>
    </source>
</reference>
<dbReference type="AlphaFoldDB" id="A0A7X0U8M2"/>
<dbReference type="PANTHER" id="PTHR43539">
    <property type="entry name" value="FLAVIN-BINDING MONOOXYGENASE-LIKE PROTEIN (AFU_ORTHOLOGUE AFUA_4G09220)"/>
    <property type="match status" value="1"/>
</dbReference>
<dbReference type="GO" id="GO:0004497">
    <property type="term" value="F:monooxygenase activity"/>
    <property type="evidence" value="ECO:0007669"/>
    <property type="project" value="TreeGrafter"/>
</dbReference>
<organism evidence="2 3">
    <name type="scientific">Acidovorax soli</name>
    <dbReference type="NCBI Taxonomy" id="592050"/>
    <lineage>
        <taxon>Bacteria</taxon>
        <taxon>Pseudomonadati</taxon>
        <taxon>Pseudomonadota</taxon>
        <taxon>Betaproteobacteria</taxon>
        <taxon>Burkholderiales</taxon>
        <taxon>Comamonadaceae</taxon>
        <taxon>Acidovorax</taxon>
    </lineage>
</organism>